<dbReference type="RefSeq" id="WP_184864486.1">
    <property type="nucleotide sequence ID" value="NZ_JACHLK010000019.1"/>
</dbReference>
<sequence>MTERLSLVLWSWYAEDEYKNILALCELCQALEFLASSAEEQAHNIPNCQACEAWYSVILPVNNYLESCPQAVGPDVRHALARTWESCNAMDAGALECGTPEIFNHPDWEPVRIDARAALDAIDWPSFRADADKLVLECRTALFSIGHRERRGSNAKP</sequence>
<protein>
    <submittedName>
        <fullName evidence="1">Uncharacterized protein</fullName>
    </submittedName>
</protein>
<evidence type="ECO:0000313" key="1">
    <source>
        <dbReference type="EMBL" id="MBB6563439.1"/>
    </source>
</evidence>
<dbReference type="EMBL" id="JACHLK010000019">
    <property type="protein sequence ID" value="MBB6563439.1"/>
    <property type="molecule type" value="Genomic_DNA"/>
</dbReference>
<dbReference type="Proteomes" id="UP000575083">
    <property type="component" value="Unassembled WGS sequence"/>
</dbReference>
<keyword evidence="2" id="KW-1185">Reference proteome</keyword>
<reference evidence="1 2" key="1">
    <citation type="submission" date="2020-08" db="EMBL/GenBank/DDBJ databases">
        <title>Functional genomics of gut bacteria from endangered species of beetles.</title>
        <authorList>
            <person name="Carlos-Shanley C."/>
        </authorList>
    </citation>
    <scope>NUCLEOTIDE SEQUENCE [LARGE SCALE GENOMIC DNA]</scope>
    <source>
        <strain evidence="1 2">S00198</strain>
    </source>
</reference>
<name>A0A7X0PKH4_9BURK</name>
<organism evidence="1 2">
    <name type="scientific">Acidovorax soli</name>
    <dbReference type="NCBI Taxonomy" id="592050"/>
    <lineage>
        <taxon>Bacteria</taxon>
        <taxon>Pseudomonadati</taxon>
        <taxon>Pseudomonadota</taxon>
        <taxon>Betaproteobacteria</taxon>
        <taxon>Burkholderiales</taxon>
        <taxon>Comamonadaceae</taxon>
        <taxon>Acidovorax</taxon>
    </lineage>
</organism>
<dbReference type="AlphaFoldDB" id="A0A7X0PKH4"/>
<evidence type="ECO:0000313" key="2">
    <source>
        <dbReference type="Proteomes" id="UP000575083"/>
    </source>
</evidence>
<accession>A0A7X0PKH4</accession>
<comment type="caution">
    <text evidence="1">The sequence shown here is derived from an EMBL/GenBank/DDBJ whole genome shotgun (WGS) entry which is preliminary data.</text>
</comment>
<gene>
    <name evidence="1" type="ORF">HNP48_006159</name>
</gene>
<proteinExistence type="predicted"/>